<name>A0ABN7T6M8_OIKDI</name>
<evidence type="ECO:0000313" key="1">
    <source>
        <dbReference type="EMBL" id="CAG5113481.1"/>
    </source>
</evidence>
<organism evidence="1 2">
    <name type="scientific">Oikopleura dioica</name>
    <name type="common">Tunicate</name>
    <dbReference type="NCBI Taxonomy" id="34765"/>
    <lineage>
        <taxon>Eukaryota</taxon>
        <taxon>Metazoa</taxon>
        <taxon>Chordata</taxon>
        <taxon>Tunicata</taxon>
        <taxon>Appendicularia</taxon>
        <taxon>Copelata</taxon>
        <taxon>Oikopleuridae</taxon>
        <taxon>Oikopleura</taxon>
    </lineage>
</organism>
<sequence length="218" mass="24416">MRTIDIIGVMSDRILAKVKLVNKIPNTQNYWGVFKFKNQCESNFLDELSMGSPELPIIEIIDKTGNLYQVEFTMPFASPFNSSVTRYVLQQQTKYVPDMPNIRKRAIALSLDFAKIVVVGGLENSSYDRKSNVWIMENDVWTGQADMLNVRSFPTLQKLDSDTFLVIGGFSGSMPIERVDISTGNPVSEAMSAEGAFQSRPIYLPNCPALPYEITVLG</sequence>
<evidence type="ECO:0000313" key="2">
    <source>
        <dbReference type="Proteomes" id="UP001158576"/>
    </source>
</evidence>
<dbReference type="Proteomes" id="UP001158576">
    <property type="component" value="Chromosome 2"/>
</dbReference>
<keyword evidence="2" id="KW-1185">Reference proteome</keyword>
<gene>
    <name evidence="1" type="ORF">OKIOD_LOCUS16350</name>
</gene>
<reference evidence="1 2" key="1">
    <citation type="submission" date="2021-04" db="EMBL/GenBank/DDBJ databases">
        <authorList>
            <person name="Bliznina A."/>
        </authorList>
    </citation>
    <scope>NUCLEOTIDE SEQUENCE [LARGE SCALE GENOMIC DNA]</scope>
</reference>
<dbReference type="EMBL" id="OU015567">
    <property type="protein sequence ID" value="CAG5113481.1"/>
    <property type="molecule type" value="Genomic_DNA"/>
</dbReference>
<accession>A0ABN7T6M8</accession>
<proteinExistence type="predicted"/>
<dbReference type="InterPro" id="IPR015915">
    <property type="entry name" value="Kelch-typ_b-propeller"/>
</dbReference>
<dbReference type="Gene3D" id="2.120.10.80">
    <property type="entry name" value="Kelch-type beta propeller"/>
    <property type="match status" value="1"/>
</dbReference>
<protein>
    <submittedName>
        <fullName evidence="1">Oidioi.mRNA.OKI2018_I69.chr2.g7585.t1.cds</fullName>
    </submittedName>
</protein>
<dbReference type="SUPFAM" id="SSF117281">
    <property type="entry name" value="Kelch motif"/>
    <property type="match status" value="1"/>
</dbReference>